<organism evidence="4 5">
    <name type="scientific">Desulfoluna butyratoxydans</name>
    <dbReference type="NCBI Taxonomy" id="231438"/>
    <lineage>
        <taxon>Bacteria</taxon>
        <taxon>Pseudomonadati</taxon>
        <taxon>Thermodesulfobacteriota</taxon>
        <taxon>Desulfobacteria</taxon>
        <taxon>Desulfobacterales</taxon>
        <taxon>Desulfolunaceae</taxon>
        <taxon>Desulfoluna</taxon>
    </lineage>
</organism>
<evidence type="ECO:0000313" key="5">
    <source>
        <dbReference type="Proteomes" id="UP000507962"/>
    </source>
</evidence>
<name>A0A4U8YH54_9BACT</name>
<comment type="similarity">
    <text evidence="1">Belongs to the PhzF family.</text>
</comment>
<sequence length="290" mass="30621">MMRLFLQQAYTDAGCGGNGAGVAIFADDLDEAAMQALARNVGLSETAFVSGLLSSCPVIRYFTPVAEVDLCGHATVAAWTVMAHLGLVRPGRHRQGLREGEIRVTLDNSGAVWMDQKPPAFDPILDPARVAPILGLAPEELTATGLPIQPVSTGLTDILVPLPSRRLLEAVIPDLGAMAAFNTETDTVGFHLFCMEPRNPAHTACCRNFAPAYGIDEESATGSASGALAAYLWMNGHQQERYIFEQGHAMGSPSRMDVLLACDDTRPTGVTVGGYGGTPVETTVPPPTSG</sequence>
<dbReference type="NCBIfam" id="TIGR00654">
    <property type="entry name" value="PhzF_family"/>
    <property type="match status" value="1"/>
</dbReference>
<evidence type="ECO:0000313" key="4">
    <source>
        <dbReference type="EMBL" id="VFQ42846.1"/>
    </source>
</evidence>
<evidence type="ECO:0000256" key="3">
    <source>
        <dbReference type="PIRSR" id="PIRSR016184-1"/>
    </source>
</evidence>
<keyword evidence="5" id="KW-1185">Reference proteome</keyword>
<dbReference type="Proteomes" id="UP000507962">
    <property type="component" value="Unassembled WGS sequence"/>
</dbReference>
<proteinExistence type="inferred from homology"/>
<protein>
    <submittedName>
        <fullName evidence="4">Phenazine biosynthesis phzf protein</fullName>
    </submittedName>
</protein>
<dbReference type="GO" id="GO:0005737">
    <property type="term" value="C:cytoplasm"/>
    <property type="evidence" value="ECO:0007669"/>
    <property type="project" value="TreeGrafter"/>
</dbReference>
<evidence type="ECO:0000256" key="2">
    <source>
        <dbReference type="ARBA" id="ARBA00023235"/>
    </source>
</evidence>
<dbReference type="GO" id="GO:0016853">
    <property type="term" value="F:isomerase activity"/>
    <property type="evidence" value="ECO:0007669"/>
    <property type="project" value="UniProtKB-KW"/>
</dbReference>
<dbReference type="AlphaFoldDB" id="A0A4U8YH54"/>
<reference evidence="4 5" key="1">
    <citation type="submission" date="2019-03" db="EMBL/GenBank/DDBJ databases">
        <authorList>
            <person name="Nijsse B."/>
        </authorList>
    </citation>
    <scope>NUCLEOTIDE SEQUENCE [LARGE SCALE GENOMIC DNA]</scope>
    <source>
        <strain evidence="4">Desulfoluna butyratoxydans MSL71</strain>
    </source>
</reference>
<accession>A0A4U8YH54</accession>
<evidence type="ECO:0000256" key="1">
    <source>
        <dbReference type="ARBA" id="ARBA00008270"/>
    </source>
</evidence>
<dbReference type="SUPFAM" id="SSF54506">
    <property type="entry name" value="Diaminopimelate epimerase-like"/>
    <property type="match status" value="1"/>
</dbReference>
<dbReference type="PIRSF" id="PIRSF016184">
    <property type="entry name" value="PhzC_PhzF"/>
    <property type="match status" value="1"/>
</dbReference>
<keyword evidence="2" id="KW-0413">Isomerase</keyword>
<gene>
    <name evidence="4" type="ORF">MSL71_4670</name>
</gene>
<dbReference type="RefSeq" id="WP_180137052.1">
    <property type="nucleotide sequence ID" value="NZ_CAADHO010000001.1"/>
</dbReference>
<dbReference type="Pfam" id="PF02567">
    <property type="entry name" value="PhzC-PhzF"/>
    <property type="match status" value="1"/>
</dbReference>
<dbReference type="PANTHER" id="PTHR13774">
    <property type="entry name" value="PHENAZINE BIOSYNTHESIS PROTEIN"/>
    <property type="match status" value="1"/>
</dbReference>
<dbReference type="Gene3D" id="3.10.310.10">
    <property type="entry name" value="Diaminopimelate Epimerase, Chain A, domain 1"/>
    <property type="match status" value="2"/>
</dbReference>
<dbReference type="InterPro" id="IPR003719">
    <property type="entry name" value="Phenazine_PhzF-like"/>
</dbReference>
<dbReference type="EMBL" id="CAADHO010000001">
    <property type="protein sequence ID" value="VFQ42846.1"/>
    <property type="molecule type" value="Genomic_DNA"/>
</dbReference>
<feature type="active site" evidence="3">
    <location>
        <position position="45"/>
    </location>
</feature>
<dbReference type="PANTHER" id="PTHR13774:SF39">
    <property type="entry name" value="BIOSYNTHESIS PROTEIN, PUTATIVE-RELATED"/>
    <property type="match status" value="1"/>
</dbReference>